<dbReference type="InterPro" id="IPR038717">
    <property type="entry name" value="Tc1-like_DDE_dom"/>
</dbReference>
<dbReference type="InterPro" id="IPR047655">
    <property type="entry name" value="Transpos_IS630-like"/>
</dbReference>
<dbReference type="SUPFAM" id="SSF53098">
    <property type="entry name" value="Ribonuclease H-like"/>
    <property type="match status" value="1"/>
</dbReference>
<dbReference type="EMBL" id="JBEXRX010000364">
    <property type="protein sequence ID" value="MEU0157174.1"/>
    <property type="molecule type" value="Genomic_DNA"/>
</dbReference>
<protein>
    <submittedName>
        <fullName evidence="2">IS630 family transposase</fullName>
    </submittedName>
</protein>
<dbReference type="PROSITE" id="PS50994">
    <property type="entry name" value="INTEGRASE"/>
    <property type="match status" value="1"/>
</dbReference>
<dbReference type="Proteomes" id="UP001550348">
    <property type="component" value="Unassembled WGS sequence"/>
</dbReference>
<dbReference type="RefSeq" id="WP_355668631.1">
    <property type="nucleotide sequence ID" value="NZ_JBEXRX010000364.1"/>
</dbReference>
<reference evidence="2 3" key="1">
    <citation type="submission" date="2024-06" db="EMBL/GenBank/DDBJ databases">
        <title>The Natural Products Discovery Center: Release of the First 8490 Sequenced Strains for Exploring Actinobacteria Biosynthetic Diversity.</title>
        <authorList>
            <person name="Kalkreuter E."/>
            <person name="Kautsar S.A."/>
            <person name="Yang D."/>
            <person name="Bader C.D."/>
            <person name="Teijaro C.N."/>
            <person name="Fluegel L."/>
            <person name="Davis C.M."/>
            <person name="Simpson J.R."/>
            <person name="Lauterbach L."/>
            <person name="Steele A.D."/>
            <person name="Gui C."/>
            <person name="Meng S."/>
            <person name="Li G."/>
            <person name="Viehrig K."/>
            <person name="Ye F."/>
            <person name="Su P."/>
            <person name="Kiefer A.F."/>
            <person name="Nichols A."/>
            <person name="Cepeda A.J."/>
            <person name="Yan W."/>
            <person name="Fan B."/>
            <person name="Jiang Y."/>
            <person name="Adhikari A."/>
            <person name="Zheng C.-J."/>
            <person name="Schuster L."/>
            <person name="Cowan T.M."/>
            <person name="Smanski M.J."/>
            <person name="Chevrette M.G."/>
            <person name="De Carvalho L.P.S."/>
            <person name="Shen B."/>
        </authorList>
    </citation>
    <scope>NUCLEOTIDE SEQUENCE [LARGE SCALE GENOMIC DNA]</scope>
    <source>
        <strain evidence="2 3">NPDC006286</strain>
    </source>
</reference>
<evidence type="ECO:0000259" key="1">
    <source>
        <dbReference type="PROSITE" id="PS50994"/>
    </source>
</evidence>
<dbReference type="InterPro" id="IPR009057">
    <property type="entry name" value="Homeodomain-like_sf"/>
</dbReference>
<dbReference type="Pfam" id="PF13565">
    <property type="entry name" value="HTH_32"/>
    <property type="match status" value="1"/>
</dbReference>
<keyword evidence="3" id="KW-1185">Reference proteome</keyword>
<organism evidence="2 3">
    <name type="scientific">Micromonospora fulviviridis</name>
    <dbReference type="NCBI Taxonomy" id="47860"/>
    <lineage>
        <taxon>Bacteria</taxon>
        <taxon>Bacillati</taxon>
        <taxon>Actinomycetota</taxon>
        <taxon>Actinomycetes</taxon>
        <taxon>Micromonosporales</taxon>
        <taxon>Micromonosporaceae</taxon>
        <taxon>Micromonospora</taxon>
    </lineage>
</organism>
<sequence>MTLDETGRRALQRLAASAKAQVREVLRARIVLAAADGLANAQIARELDVAINTVRKWRGRFAERGPDGLKDTGRPGRPKMYDDRVRVAIVAAATSAPPHPAATWTHRAIAEQVAGTVFAAVSPSQVGRILADLDLKPHKVRGWLTRRDTPEFWERAEHICDLYRNPPHDAVLLSIDEKTAIAARSRKHPGRPATPGQPARQEFEYIRHGTASLVAALDVRTGEVLTEVIARNNAATFTAFLDRIDALIPDGTHIHVVLDNGSSHTAKHTKAWFTAHPRWTAHFTPPHASWLNQVELVFSALTRSILRHGNFASRDDLIDKLDSYIINRNETAKPFRWTYDGTPLKEAA</sequence>
<dbReference type="InterPro" id="IPR001584">
    <property type="entry name" value="Integrase_cat-core"/>
</dbReference>
<evidence type="ECO:0000313" key="2">
    <source>
        <dbReference type="EMBL" id="MEU0157174.1"/>
    </source>
</evidence>
<comment type="caution">
    <text evidence="2">The sequence shown here is derived from an EMBL/GenBank/DDBJ whole genome shotgun (WGS) entry which is preliminary data.</text>
</comment>
<accession>A0ABV2VWK8</accession>
<name>A0ABV2VWK8_9ACTN</name>
<dbReference type="SUPFAM" id="SSF46689">
    <property type="entry name" value="Homeodomain-like"/>
    <property type="match status" value="1"/>
</dbReference>
<dbReference type="Pfam" id="PF13358">
    <property type="entry name" value="DDE_3"/>
    <property type="match status" value="1"/>
</dbReference>
<dbReference type="NCBIfam" id="NF033545">
    <property type="entry name" value="transpos_IS630"/>
    <property type="match status" value="1"/>
</dbReference>
<feature type="domain" description="Integrase catalytic" evidence="1">
    <location>
        <begin position="191"/>
        <end position="348"/>
    </location>
</feature>
<dbReference type="Gene3D" id="3.30.420.10">
    <property type="entry name" value="Ribonuclease H-like superfamily/Ribonuclease H"/>
    <property type="match status" value="1"/>
</dbReference>
<proteinExistence type="predicted"/>
<evidence type="ECO:0000313" key="3">
    <source>
        <dbReference type="Proteomes" id="UP001550348"/>
    </source>
</evidence>
<dbReference type="InterPro" id="IPR012337">
    <property type="entry name" value="RNaseH-like_sf"/>
</dbReference>
<gene>
    <name evidence="2" type="ORF">ABZ071_36115</name>
</gene>
<dbReference type="InterPro" id="IPR036397">
    <property type="entry name" value="RNaseH_sf"/>
</dbReference>